<evidence type="ECO:0000313" key="4">
    <source>
        <dbReference type="Proteomes" id="UP000647235"/>
    </source>
</evidence>
<feature type="transmembrane region" description="Helical" evidence="2">
    <location>
        <begin position="249"/>
        <end position="270"/>
    </location>
</feature>
<keyword evidence="2" id="KW-0812">Transmembrane</keyword>
<evidence type="ECO:0000256" key="1">
    <source>
        <dbReference type="SAM" id="MobiDB-lite"/>
    </source>
</evidence>
<keyword evidence="4" id="KW-1185">Reference proteome</keyword>
<keyword evidence="2" id="KW-0472">Membrane</keyword>
<keyword evidence="2" id="KW-1133">Transmembrane helix</keyword>
<reference evidence="3 4" key="1">
    <citation type="submission" date="2020-08" db="EMBL/GenBank/DDBJ databases">
        <title>Genome public.</title>
        <authorList>
            <person name="Liu C."/>
            <person name="Sun Q."/>
        </authorList>
    </citation>
    <scope>NUCLEOTIDE SEQUENCE [LARGE SCALE GENOMIC DNA]</scope>
    <source>
        <strain evidence="3 4">NSJ-36</strain>
    </source>
</reference>
<feature type="transmembrane region" description="Helical" evidence="2">
    <location>
        <begin position="212"/>
        <end position="229"/>
    </location>
</feature>
<evidence type="ECO:0000313" key="3">
    <source>
        <dbReference type="EMBL" id="MBC5665477.1"/>
    </source>
</evidence>
<proteinExistence type="predicted"/>
<feature type="transmembrane region" description="Helical" evidence="2">
    <location>
        <begin position="172"/>
        <end position="200"/>
    </location>
</feature>
<evidence type="ECO:0000256" key="2">
    <source>
        <dbReference type="SAM" id="Phobius"/>
    </source>
</evidence>
<sequence>MSMNTANKGKDIFDNDFEVIYEGDLPDINIDTDDNYKDVLSSLSDLDTTKHIDYVEENYTTSFDETPEEYMKRKRGGKVSGNDSDKKRSSDKGGHKKGGFHLPNFLSPLKKGAATGGKIAAKATRKTLNLLLRAGTLVLIAIIFCMLGLTFWKNAPAYGNIAAAVAQKNYILGAYLGVALFLLLVEAVTFLIVLFGSSTYGKRGHRYDKGKGLFSFIFIYAGAYLSLYFENLIPASPAPLQGLKGALQLYGGLASALLPLCALGVVSCFVRKYVIR</sequence>
<comment type="caution">
    <text evidence="3">The sequence shown here is derived from an EMBL/GenBank/DDBJ whole genome shotgun (WGS) entry which is preliminary data.</text>
</comment>
<accession>A0ABR7EVU5</accession>
<dbReference type="EMBL" id="JACOOY010000011">
    <property type="protein sequence ID" value="MBC5665477.1"/>
    <property type="molecule type" value="Genomic_DNA"/>
</dbReference>
<feature type="compositionally biased region" description="Basic and acidic residues" evidence="1">
    <location>
        <begin position="83"/>
        <end position="93"/>
    </location>
</feature>
<feature type="region of interest" description="Disordered" evidence="1">
    <location>
        <begin position="65"/>
        <end position="104"/>
    </location>
</feature>
<dbReference type="RefSeq" id="WP_186855936.1">
    <property type="nucleotide sequence ID" value="NZ_JACOOY010000011.1"/>
</dbReference>
<dbReference type="Proteomes" id="UP000647235">
    <property type="component" value="Unassembled WGS sequence"/>
</dbReference>
<gene>
    <name evidence="3" type="ORF">H8S07_09375</name>
</gene>
<name>A0ABR7EVU5_9FIRM</name>
<feature type="transmembrane region" description="Helical" evidence="2">
    <location>
        <begin position="130"/>
        <end position="152"/>
    </location>
</feature>
<evidence type="ECO:0008006" key="5">
    <source>
        <dbReference type="Google" id="ProtNLM"/>
    </source>
</evidence>
<organism evidence="3 4">
    <name type="scientific">Dorea hominis</name>
    <dbReference type="NCBI Taxonomy" id="2763040"/>
    <lineage>
        <taxon>Bacteria</taxon>
        <taxon>Bacillati</taxon>
        <taxon>Bacillota</taxon>
        <taxon>Clostridia</taxon>
        <taxon>Lachnospirales</taxon>
        <taxon>Lachnospiraceae</taxon>
        <taxon>Dorea</taxon>
    </lineage>
</organism>
<protein>
    <recommendedName>
        <fullName evidence="5">ABC transporter permease</fullName>
    </recommendedName>
</protein>